<proteinExistence type="predicted"/>
<dbReference type="AlphaFoldDB" id="A0A5N5FGR8"/>
<evidence type="ECO:0000313" key="1">
    <source>
        <dbReference type="EMBL" id="KAB2597574.1"/>
    </source>
</evidence>
<organism evidence="1 2">
    <name type="scientific">Pyrus ussuriensis x Pyrus communis</name>
    <dbReference type="NCBI Taxonomy" id="2448454"/>
    <lineage>
        <taxon>Eukaryota</taxon>
        <taxon>Viridiplantae</taxon>
        <taxon>Streptophyta</taxon>
        <taxon>Embryophyta</taxon>
        <taxon>Tracheophyta</taxon>
        <taxon>Spermatophyta</taxon>
        <taxon>Magnoliopsida</taxon>
        <taxon>eudicotyledons</taxon>
        <taxon>Gunneridae</taxon>
        <taxon>Pentapetalae</taxon>
        <taxon>rosids</taxon>
        <taxon>fabids</taxon>
        <taxon>Rosales</taxon>
        <taxon>Rosaceae</taxon>
        <taxon>Amygdaloideae</taxon>
        <taxon>Maleae</taxon>
        <taxon>Pyrus</taxon>
    </lineage>
</organism>
<comment type="caution">
    <text evidence="1">The sequence shown here is derived from an EMBL/GenBank/DDBJ whole genome shotgun (WGS) entry which is preliminary data.</text>
</comment>
<sequence length="174" mass="18574">MDPKSVNLVDSVDLVGPRVSHALASSASLVVLPISARRGHHRPRTPDTTSASTTNAGVTTRIEEVDLLGLLSATVPFWLLQFPNTSSESKSLTSNSSDVVSFSSMMPNLWTTLGGGKEGGGESSRGGARVSFTRAERLKGLSRLGEMEKAVHALRVVVVKKRSHCNSSDQCFPR</sequence>
<keyword evidence="2" id="KW-1185">Reference proteome</keyword>
<evidence type="ECO:0000313" key="2">
    <source>
        <dbReference type="Proteomes" id="UP000327157"/>
    </source>
</evidence>
<dbReference type="EMBL" id="SMOL01000768">
    <property type="protein sequence ID" value="KAB2597574.1"/>
    <property type="molecule type" value="Genomic_DNA"/>
</dbReference>
<protein>
    <submittedName>
        <fullName evidence="1">Uncharacterized protein</fullName>
    </submittedName>
</protein>
<reference evidence="2" key="2">
    <citation type="submission" date="2019-10" db="EMBL/GenBank/DDBJ databases">
        <title>A de novo genome assembly of a pear dwarfing rootstock.</title>
        <authorList>
            <person name="Wang F."/>
            <person name="Wang J."/>
            <person name="Li S."/>
            <person name="Zhang Y."/>
            <person name="Fang M."/>
            <person name="Ma L."/>
            <person name="Zhao Y."/>
            <person name="Jiang S."/>
        </authorList>
    </citation>
    <scope>NUCLEOTIDE SEQUENCE [LARGE SCALE GENOMIC DNA]</scope>
</reference>
<reference evidence="1 2" key="3">
    <citation type="submission" date="2019-11" db="EMBL/GenBank/DDBJ databases">
        <title>A de novo genome assembly of a pear dwarfing rootstock.</title>
        <authorList>
            <person name="Wang F."/>
            <person name="Wang J."/>
            <person name="Li S."/>
            <person name="Zhang Y."/>
            <person name="Fang M."/>
            <person name="Ma L."/>
            <person name="Zhao Y."/>
            <person name="Jiang S."/>
        </authorList>
    </citation>
    <scope>NUCLEOTIDE SEQUENCE [LARGE SCALE GENOMIC DNA]</scope>
    <source>
        <strain evidence="1">S2</strain>
        <tissue evidence="1">Leaf</tissue>
    </source>
</reference>
<accession>A0A5N5FGR8</accession>
<gene>
    <name evidence="1" type="ORF">D8674_000494</name>
</gene>
<dbReference type="Proteomes" id="UP000327157">
    <property type="component" value="Chromosome 1"/>
</dbReference>
<reference evidence="1 2" key="1">
    <citation type="submission" date="2019-09" db="EMBL/GenBank/DDBJ databases">
        <authorList>
            <person name="Ou C."/>
        </authorList>
    </citation>
    <scope>NUCLEOTIDE SEQUENCE [LARGE SCALE GENOMIC DNA]</scope>
    <source>
        <strain evidence="1">S2</strain>
        <tissue evidence="1">Leaf</tissue>
    </source>
</reference>
<name>A0A5N5FGR8_9ROSA</name>